<dbReference type="RefSeq" id="WP_379510802.1">
    <property type="nucleotide sequence ID" value="NZ_JBHRTQ010000014.1"/>
</dbReference>
<dbReference type="InterPro" id="IPR012340">
    <property type="entry name" value="NA-bd_OB-fold"/>
</dbReference>
<name>A0ABV7IWQ7_9SPHN</name>
<dbReference type="EMBL" id="JBHRTQ010000014">
    <property type="protein sequence ID" value="MFC3175423.1"/>
    <property type="molecule type" value="Genomic_DNA"/>
</dbReference>
<proteinExistence type="predicted"/>
<dbReference type="PANTHER" id="PTHR34075">
    <property type="entry name" value="BLR3430 PROTEIN"/>
    <property type="match status" value="1"/>
</dbReference>
<comment type="caution">
    <text evidence="3">The sequence shown here is derived from an EMBL/GenBank/DDBJ whole genome shotgun (WGS) entry which is preliminary data.</text>
</comment>
<organism evidence="3 4">
    <name type="scientific">Novosphingobium bradum</name>
    <dbReference type="NCBI Taxonomy" id="1737444"/>
    <lineage>
        <taxon>Bacteria</taxon>
        <taxon>Pseudomonadati</taxon>
        <taxon>Pseudomonadota</taxon>
        <taxon>Alphaproteobacteria</taxon>
        <taxon>Sphingomonadales</taxon>
        <taxon>Sphingomonadaceae</taxon>
        <taxon>Novosphingobium</taxon>
    </lineage>
</organism>
<dbReference type="Proteomes" id="UP001595604">
    <property type="component" value="Unassembled WGS sequence"/>
</dbReference>
<evidence type="ECO:0000259" key="2">
    <source>
        <dbReference type="Pfam" id="PF12172"/>
    </source>
</evidence>
<evidence type="ECO:0000259" key="1">
    <source>
        <dbReference type="Pfam" id="PF01796"/>
    </source>
</evidence>
<dbReference type="InterPro" id="IPR002878">
    <property type="entry name" value="ChsH2_C"/>
</dbReference>
<dbReference type="SUPFAM" id="SSF50249">
    <property type="entry name" value="Nucleic acid-binding proteins"/>
    <property type="match status" value="1"/>
</dbReference>
<protein>
    <submittedName>
        <fullName evidence="3">Zn-ribbon domain-containing OB-fold protein</fullName>
    </submittedName>
</protein>
<evidence type="ECO:0000313" key="4">
    <source>
        <dbReference type="Proteomes" id="UP001595604"/>
    </source>
</evidence>
<evidence type="ECO:0000313" key="3">
    <source>
        <dbReference type="EMBL" id="MFC3175423.1"/>
    </source>
</evidence>
<accession>A0ABV7IWQ7</accession>
<keyword evidence="4" id="KW-1185">Reference proteome</keyword>
<dbReference type="InterPro" id="IPR052513">
    <property type="entry name" value="Thioester_dehydratase-like"/>
</dbReference>
<feature type="domain" description="ChsH2 rubredoxin-like zinc ribbon" evidence="2">
    <location>
        <begin position="19"/>
        <end position="51"/>
    </location>
</feature>
<sequence length="141" mass="15260">MTASQRPIPVPDANSAGHWEAAARHVFALARCPDCQRFSHPPDGICASCGAINPAFEFVPLSGNGRVRSWTVIRQALLPGFDRLVPYVLVDVELAEQADLRVIGRLLDGPEAEVTIGDAVKVEFDDVAEGVSIPEFRLVRA</sequence>
<feature type="domain" description="ChsH2 C-terminal OB-fold" evidence="1">
    <location>
        <begin position="59"/>
        <end position="125"/>
    </location>
</feature>
<gene>
    <name evidence="3" type="ORF">ACFOD9_14285</name>
</gene>
<dbReference type="InterPro" id="IPR022002">
    <property type="entry name" value="ChsH2_Znr"/>
</dbReference>
<reference evidence="4" key="1">
    <citation type="journal article" date="2019" name="Int. J. Syst. Evol. Microbiol.">
        <title>The Global Catalogue of Microorganisms (GCM) 10K type strain sequencing project: providing services to taxonomists for standard genome sequencing and annotation.</title>
        <authorList>
            <consortium name="The Broad Institute Genomics Platform"/>
            <consortium name="The Broad Institute Genome Sequencing Center for Infectious Disease"/>
            <person name="Wu L."/>
            <person name="Ma J."/>
        </authorList>
    </citation>
    <scope>NUCLEOTIDE SEQUENCE [LARGE SCALE GENOMIC DNA]</scope>
    <source>
        <strain evidence="4">KCTC 42984</strain>
    </source>
</reference>
<dbReference type="PANTHER" id="PTHR34075:SF5">
    <property type="entry name" value="BLR3430 PROTEIN"/>
    <property type="match status" value="1"/>
</dbReference>
<dbReference type="Pfam" id="PF12172">
    <property type="entry name" value="zf-ChsH2"/>
    <property type="match status" value="1"/>
</dbReference>
<dbReference type="Pfam" id="PF01796">
    <property type="entry name" value="OB_ChsH2_C"/>
    <property type="match status" value="1"/>
</dbReference>